<feature type="signal peptide" evidence="1">
    <location>
        <begin position="1"/>
        <end position="18"/>
    </location>
</feature>
<dbReference type="InterPro" id="IPR000914">
    <property type="entry name" value="SBP_5_dom"/>
</dbReference>
<dbReference type="PROSITE" id="PS51257">
    <property type="entry name" value="PROKAR_LIPOPROTEIN"/>
    <property type="match status" value="1"/>
</dbReference>
<evidence type="ECO:0000259" key="2">
    <source>
        <dbReference type="Pfam" id="PF00496"/>
    </source>
</evidence>
<dbReference type="GO" id="GO:1904680">
    <property type="term" value="F:peptide transmembrane transporter activity"/>
    <property type="evidence" value="ECO:0007669"/>
    <property type="project" value="TreeGrafter"/>
</dbReference>
<feature type="chain" id="PRO_5039366474" evidence="1">
    <location>
        <begin position="19"/>
        <end position="510"/>
    </location>
</feature>
<reference evidence="3 4" key="1">
    <citation type="submission" date="2017-05" db="EMBL/GenBank/DDBJ databases">
        <authorList>
            <person name="Varghese N."/>
            <person name="Submissions S."/>
        </authorList>
    </citation>
    <scope>NUCLEOTIDE SEQUENCE [LARGE SCALE GENOMIC DNA]</scope>
    <source>
        <strain evidence="3 4">DSM 46834</strain>
    </source>
</reference>
<evidence type="ECO:0000313" key="4">
    <source>
        <dbReference type="Proteomes" id="UP000317484"/>
    </source>
</evidence>
<dbReference type="Gene3D" id="3.40.190.10">
    <property type="entry name" value="Periplasmic binding protein-like II"/>
    <property type="match status" value="1"/>
</dbReference>
<dbReference type="PANTHER" id="PTHR30290">
    <property type="entry name" value="PERIPLASMIC BINDING COMPONENT OF ABC TRANSPORTER"/>
    <property type="match status" value="1"/>
</dbReference>
<dbReference type="SUPFAM" id="SSF53850">
    <property type="entry name" value="Periplasmic binding protein-like II"/>
    <property type="match status" value="1"/>
</dbReference>
<dbReference type="EMBL" id="FXTJ01000004">
    <property type="protein sequence ID" value="SMO80114.1"/>
    <property type="molecule type" value="Genomic_DNA"/>
</dbReference>
<dbReference type="AlphaFoldDB" id="A0A521E862"/>
<dbReference type="GO" id="GO:0015833">
    <property type="term" value="P:peptide transport"/>
    <property type="evidence" value="ECO:0007669"/>
    <property type="project" value="TreeGrafter"/>
</dbReference>
<name>A0A521E862_9ACTN</name>
<dbReference type="GO" id="GO:0043190">
    <property type="term" value="C:ATP-binding cassette (ABC) transporter complex"/>
    <property type="evidence" value="ECO:0007669"/>
    <property type="project" value="InterPro"/>
</dbReference>
<evidence type="ECO:0000256" key="1">
    <source>
        <dbReference type="SAM" id="SignalP"/>
    </source>
</evidence>
<dbReference type="PIRSF" id="PIRSF002741">
    <property type="entry name" value="MppA"/>
    <property type="match status" value="1"/>
</dbReference>
<protein>
    <submittedName>
        <fullName evidence="3">Peptide/nickel transport system substrate-binding protein</fullName>
    </submittedName>
</protein>
<dbReference type="Pfam" id="PF00496">
    <property type="entry name" value="SBP_bac_5"/>
    <property type="match status" value="1"/>
</dbReference>
<evidence type="ECO:0000313" key="3">
    <source>
        <dbReference type="EMBL" id="SMO80114.1"/>
    </source>
</evidence>
<dbReference type="RefSeq" id="WP_142458896.1">
    <property type="nucleotide sequence ID" value="NZ_FXTJ01000004.1"/>
</dbReference>
<gene>
    <name evidence="3" type="ORF">SAMN06273567_104313</name>
</gene>
<feature type="domain" description="Solute-binding protein family 5" evidence="2">
    <location>
        <begin position="78"/>
        <end position="417"/>
    </location>
</feature>
<sequence>MRRSLVAATAASVLLLTAACGGSSGESSGSGDSTELTLAAVTPPSSFAVGEMAQSGPEDHYYQAVYDTLLELDEDGQPVANLVTEWSYDETNTRLSLTLRDDVTFSDGTAFDAEAVKANLEAAKGRSGEAGSALGAISSVEVVDATHADVVLSRPDPALLQSLSRSSGYVASPAALASPDLATAPVGSGPYVLDADASTAGSTYVYTRNEDYWNAEDFPYDSLEIRYLDDTTAILNGLRSGEINGVAGGTSDVTTGAENAGLTVTTYTNGGIEGVYLWDRAGALVPALADVRVRQAINFAMDRETIVETVKGGLGEPTVQVFGPNSPAYDESLEDTYEFDVDRAKELMAEAGYADGFSMTLPDFSPVYPDEQAAMTEAFASLGIEVTYSPITGDQVVGSIIGGQWPANFFNLTAGSPFEMIGLTLTQQSPFNPFKNADPEVDRLVQQAQTTSGDEQTAALQELNRYLVDQAWFAPWDAAEGTFITTTDVAVTAVPGVSVPPLTGFEPAGS</sequence>
<dbReference type="InterPro" id="IPR039424">
    <property type="entry name" value="SBP_5"/>
</dbReference>
<dbReference type="Gene3D" id="3.10.105.10">
    <property type="entry name" value="Dipeptide-binding Protein, Domain 3"/>
    <property type="match status" value="1"/>
</dbReference>
<dbReference type="Proteomes" id="UP000317484">
    <property type="component" value="Unassembled WGS sequence"/>
</dbReference>
<proteinExistence type="predicted"/>
<keyword evidence="4" id="KW-1185">Reference proteome</keyword>
<dbReference type="GO" id="GO:0042597">
    <property type="term" value="C:periplasmic space"/>
    <property type="evidence" value="ECO:0007669"/>
    <property type="project" value="UniProtKB-ARBA"/>
</dbReference>
<organism evidence="3 4">
    <name type="scientific">Geodermatophilus aquaeductus</name>
    <dbReference type="NCBI Taxonomy" id="1564161"/>
    <lineage>
        <taxon>Bacteria</taxon>
        <taxon>Bacillati</taxon>
        <taxon>Actinomycetota</taxon>
        <taxon>Actinomycetes</taxon>
        <taxon>Geodermatophilales</taxon>
        <taxon>Geodermatophilaceae</taxon>
        <taxon>Geodermatophilus</taxon>
    </lineage>
</organism>
<accession>A0A521E862</accession>
<keyword evidence="1" id="KW-0732">Signal</keyword>
<dbReference type="InterPro" id="IPR030678">
    <property type="entry name" value="Peptide/Ni-bd"/>
</dbReference>